<dbReference type="SUPFAM" id="SSF46785">
    <property type="entry name" value="Winged helix' DNA-binding domain"/>
    <property type="match status" value="1"/>
</dbReference>
<keyword evidence="2" id="KW-1185">Reference proteome</keyword>
<evidence type="ECO:0000313" key="2">
    <source>
        <dbReference type="Proteomes" id="UP000586947"/>
    </source>
</evidence>
<reference evidence="1 2" key="1">
    <citation type="submission" date="2020-08" db="EMBL/GenBank/DDBJ databases">
        <title>Sequencing the genomes of 1000 actinobacteria strains.</title>
        <authorList>
            <person name="Klenk H.-P."/>
        </authorList>
    </citation>
    <scope>NUCLEOTIDE SEQUENCE [LARGE SCALE GENOMIC DNA]</scope>
    <source>
        <strain evidence="1 2">DSM 103125</strain>
    </source>
</reference>
<dbReference type="EMBL" id="JACHDP010000001">
    <property type="protein sequence ID" value="MBB5480775.1"/>
    <property type="molecule type" value="Genomic_DNA"/>
</dbReference>
<protein>
    <submittedName>
        <fullName evidence="1">DNA-binding PadR family transcriptional regulator</fullName>
    </submittedName>
</protein>
<gene>
    <name evidence="1" type="ORF">HNR20_005280</name>
</gene>
<dbReference type="InterPro" id="IPR036388">
    <property type="entry name" value="WH-like_DNA-bd_sf"/>
</dbReference>
<sequence>MLKDAGLVTDRAAGTRRVYRLNPAGVAALRDQLDTYWNRALEGFQDIAEQPTEE</sequence>
<name>A0A840VVL6_9ACTN</name>
<dbReference type="Gene3D" id="1.10.10.10">
    <property type="entry name" value="Winged helix-like DNA-binding domain superfamily/Winged helix DNA-binding domain"/>
    <property type="match status" value="1"/>
</dbReference>
<evidence type="ECO:0000313" key="1">
    <source>
        <dbReference type="EMBL" id="MBB5480775.1"/>
    </source>
</evidence>
<accession>A0A840VVL6</accession>
<dbReference type="GO" id="GO:0003677">
    <property type="term" value="F:DNA binding"/>
    <property type="evidence" value="ECO:0007669"/>
    <property type="project" value="UniProtKB-KW"/>
</dbReference>
<dbReference type="Proteomes" id="UP000586947">
    <property type="component" value="Unassembled WGS sequence"/>
</dbReference>
<proteinExistence type="predicted"/>
<dbReference type="AlphaFoldDB" id="A0A840VVL6"/>
<comment type="caution">
    <text evidence="1">The sequence shown here is derived from an EMBL/GenBank/DDBJ whole genome shotgun (WGS) entry which is preliminary data.</text>
</comment>
<keyword evidence="1" id="KW-0238">DNA-binding</keyword>
<organism evidence="1 2">
    <name type="scientific">Micromonospora parathelypteridis</name>
    <dbReference type="NCBI Taxonomy" id="1839617"/>
    <lineage>
        <taxon>Bacteria</taxon>
        <taxon>Bacillati</taxon>
        <taxon>Actinomycetota</taxon>
        <taxon>Actinomycetes</taxon>
        <taxon>Micromonosporales</taxon>
        <taxon>Micromonosporaceae</taxon>
        <taxon>Micromonospora</taxon>
    </lineage>
</organism>
<dbReference type="InterPro" id="IPR036390">
    <property type="entry name" value="WH_DNA-bd_sf"/>
</dbReference>